<dbReference type="EMBL" id="NRRV01000052">
    <property type="protein sequence ID" value="MBK1632612.1"/>
    <property type="molecule type" value="Genomic_DNA"/>
</dbReference>
<sequence>MSTETILHLIAAVSVTLGAAFFFAGTIGLLRLPDLFSRLHALTKADNLGLGLIMLGLILYKPDLFYAVKLVLLWVLVMVSGATGAHLIAKRALRGDGEDMQ</sequence>
<dbReference type="PANTHER" id="PTHR34703">
    <property type="entry name" value="ANTIPORTER SUBUNIT MNHG2-RELATED"/>
    <property type="match status" value="1"/>
</dbReference>
<dbReference type="InterPro" id="IPR005133">
    <property type="entry name" value="PhaG_MnhG_YufB"/>
</dbReference>
<evidence type="ECO:0000313" key="2">
    <source>
        <dbReference type="EMBL" id="MBK1632612.1"/>
    </source>
</evidence>
<proteinExistence type="predicted"/>
<protein>
    <submittedName>
        <fullName evidence="2">Cation:proton antiporter</fullName>
    </submittedName>
</protein>
<organism evidence="2 3">
    <name type="scientific">Thiohalocapsa halophila</name>
    <dbReference type="NCBI Taxonomy" id="69359"/>
    <lineage>
        <taxon>Bacteria</taxon>
        <taxon>Pseudomonadati</taxon>
        <taxon>Pseudomonadota</taxon>
        <taxon>Gammaproteobacteria</taxon>
        <taxon>Chromatiales</taxon>
        <taxon>Chromatiaceae</taxon>
        <taxon>Thiohalocapsa</taxon>
    </lineage>
</organism>
<dbReference type="PANTHER" id="PTHR34703:SF1">
    <property type="entry name" value="ANTIPORTER SUBUNIT MNHG2-RELATED"/>
    <property type="match status" value="1"/>
</dbReference>
<gene>
    <name evidence="2" type="ORF">CKO31_18065</name>
</gene>
<keyword evidence="1" id="KW-1133">Transmembrane helix</keyword>
<keyword evidence="1" id="KW-0472">Membrane</keyword>
<evidence type="ECO:0000256" key="1">
    <source>
        <dbReference type="SAM" id="Phobius"/>
    </source>
</evidence>
<evidence type="ECO:0000313" key="3">
    <source>
        <dbReference type="Proteomes" id="UP000748752"/>
    </source>
</evidence>
<reference evidence="2 3" key="1">
    <citation type="journal article" date="2020" name="Microorganisms">
        <title>Osmotic Adaptation and Compatible Solute Biosynthesis of Phototrophic Bacteria as Revealed from Genome Analyses.</title>
        <authorList>
            <person name="Imhoff J.F."/>
            <person name="Rahn T."/>
            <person name="Kunzel S."/>
            <person name="Keller A."/>
            <person name="Neulinger S.C."/>
        </authorList>
    </citation>
    <scope>NUCLEOTIDE SEQUENCE [LARGE SCALE GENOMIC DNA]</scope>
    <source>
        <strain evidence="2 3">DSM 6210</strain>
    </source>
</reference>
<feature type="transmembrane region" description="Helical" evidence="1">
    <location>
        <begin position="66"/>
        <end position="89"/>
    </location>
</feature>
<comment type="caution">
    <text evidence="2">The sequence shown here is derived from an EMBL/GenBank/DDBJ whole genome shotgun (WGS) entry which is preliminary data.</text>
</comment>
<keyword evidence="3" id="KW-1185">Reference proteome</keyword>
<dbReference type="Proteomes" id="UP000748752">
    <property type="component" value="Unassembled WGS sequence"/>
</dbReference>
<accession>A0ABS1CL25</accession>
<name>A0ABS1CL25_9GAMM</name>
<dbReference type="RefSeq" id="WP_200240326.1">
    <property type="nucleotide sequence ID" value="NZ_NRRV01000052.1"/>
</dbReference>
<dbReference type="Pfam" id="PF03334">
    <property type="entry name" value="PhaG_MnhG_YufB"/>
    <property type="match status" value="1"/>
</dbReference>
<dbReference type="NCBIfam" id="TIGR01300">
    <property type="entry name" value="CPA3_mnhG_phaG"/>
    <property type="match status" value="1"/>
</dbReference>
<feature type="transmembrane region" description="Helical" evidence="1">
    <location>
        <begin position="6"/>
        <end position="30"/>
    </location>
</feature>
<keyword evidence="1" id="KW-0812">Transmembrane</keyword>